<name>A0A8H7PIS5_MORIS</name>
<evidence type="ECO:0000313" key="1">
    <source>
        <dbReference type="EMBL" id="KAG2174767.1"/>
    </source>
</evidence>
<protein>
    <submittedName>
        <fullName evidence="1">Uncharacterized protein</fullName>
    </submittedName>
</protein>
<sequence length="101" mass="11042">MVSFNYRSPLQPVSLPYAKFNSGHLISTPQAAAAGFTYTEYEGYPYNLPSARIGYSFAVNQEQYATGKQVLNSAHPGDCTEHVYSRSICAPEKVTVCGNVL</sequence>
<dbReference type="EMBL" id="JAEPQZ010000012">
    <property type="protein sequence ID" value="KAG2174767.1"/>
    <property type="molecule type" value="Genomic_DNA"/>
</dbReference>
<gene>
    <name evidence="1" type="ORF">INT43_005825</name>
</gene>
<accession>A0A8H7PIS5</accession>
<keyword evidence="2" id="KW-1185">Reference proteome</keyword>
<evidence type="ECO:0000313" key="2">
    <source>
        <dbReference type="Proteomes" id="UP000654370"/>
    </source>
</evidence>
<reference evidence="1" key="1">
    <citation type="submission" date="2020-12" db="EMBL/GenBank/DDBJ databases">
        <title>Metabolic potential, ecology and presence of endohyphal bacteria is reflected in genomic diversity of Mucoromycotina.</title>
        <authorList>
            <person name="Muszewska A."/>
            <person name="Okrasinska A."/>
            <person name="Steczkiewicz K."/>
            <person name="Drgas O."/>
            <person name="Orlowska M."/>
            <person name="Perlinska-Lenart U."/>
            <person name="Aleksandrzak-Piekarczyk T."/>
            <person name="Szatraj K."/>
            <person name="Zielenkiewicz U."/>
            <person name="Pilsyk S."/>
            <person name="Malc E."/>
            <person name="Mieczkowski P."/>
            <person name="Kruszewska J.S."/>
            <person name="Biernat P."/>
            <person name="Pawlowska J."/>
        </authorList>
    </citation>
    <scope>NUCLEOTIDE SEQUENCE</scope>
    <source>
        <strain evidence="1">WA0000067209</strain>
    </source>
</reference>
<dbReference type="AlphaFoldDB" id="A0A8H7PIS5"/>
<dbReference type="Proteomes" id="UP000654370">
    <property type="component" value="Unassembled WGS sequence"/>
</dbReference>
<dbReference type="OrthoDB" id="10433332at2759"/>
<proteinExistence type="predicted"/>
<comment type="caution">
    <text evidence="1">The sequence shown here is derived from an EMBL/GenBank/DDBJ whole genome shotgun (WGS) entry which is preliminary data.</text>
</comment>
<organism evidence="1 2">
    <name type="scientific">Mortierella isabellina</name>
    <name type="common">Filamentous fungus</name>
    <name type="synonym">Umbelopsis isabellina</name>
    <dbReference type="NCBI Taxonomy" id="91625"/>
    <lineage>
        <taxon>Eukaryota</taxon>
        <taxon>Fungi</taxon>
        <taxon>Fungi incertae sedis</taxon>
        <taxon>Mucoromycota</taxon>
        <taxon>Mucoromycotina</taxon>
        <taxon>Umbelopsidomycetes</taxon>
        <taxon>Umbelopsidales</taxon>
        <taxon>Umbelopsidaceae</taxon>
        <taxon>Umbelopsis</taxon>
    </lineage>
</organism>